<dbReference type="PANTHER" id="PTHR43150:SF2">
    <property type="entry name" value="HYPERKINETIC, ISOFORM M"/>
    <property type="match status" value="1"/>
</dbReference>
<accession>A0A834ZA40</accession>
<dbReference type="AlphaFoldDB" id="A0A834ZA40"/>
<keyword evidence="1" id="KW-0521">NADP</keyword>
<dbReference type="InterPro" id="IPR005399">
    <property type="entry name" value="K_chnl_volt-dep_bsu_KCNAB-rel"/>
</dbReference>
<organism evidence="4 5">
    <name type="scientific">Tetracentron sinense</name>
    <name type="common">Spur-leaf</name>
    <dbReference type="NCBI Taxonomy" id="13715"/>
    <lineage>
        <taxon>Eukaryota</taxon>
        <taxon>Viridiplantae</taxon>
        <taxon>Streptophyta</taxon>
        <taxon>Embryophyta</taxon>
        <taxon>Tracheophyta</taxon>
        <taxon>Spermatophyta</taxon>
        <taxon>Magnoliopsida</taxon>
        <taxon>Trochodendrales</taxon>
        <taxon>Trochodendraceae</taxon>
        <taxon>Tetracentron</taxon>
    </lineage>
</organism>
<comment type="caution">
    <text evidence="4">The sequence shown here is derived from an EMBL/GenBank/DDBJ whole genome shotgun (WGS) entry which is preliminary data.</text>
</comment>
<dbReference type="PANTHER" id="PTHR43150">
    <property type="entry name" value="HYPERKINETIC, ISOFORM M"/>
    <property type="match status" value="1"/>
</dbReference>
<gene>
    <name evidence="4" type="ORF">HHK36_013008</name>
</gene>
<protein>
    <submittedName>
        <fullName evidence="4">Uncharacterized protein</fullName>
    </submittedName>
</protein>
<dbReference type="OrthoDB" id="2310150at2759"/>
<sequence>MQYKNLGRSRLNVSQLSYGAWVSFGNQLDVKEAKSLLQSNAAEVYASGRTEEIMGQAIRELGWKRSDIVVSTKIFWGGPGHESGPEEKNESRLGGNGSGGGSGIGSAWGSSRREGDSSANDSRIGGISIRDSRLDGISTSDSGAGGSSTRDSRAVGNSTRGSGAGGSSTRDLGADGSSIGDSGAGESSVRDSRAGGSSKRDSGACGSSTSGLGADGSSTGGAGCYMKANEHINVMMADGVNLFGKGKCPNMRMTIQVLIDQSFSSPVADSLEDVFFCNLLELMEERNGRIFVDICALPLIQIKENMKAIDVIPFLTPPVLEKIDAIVQSKPKHQESFSGVTCYYNLIPQAAWQKLVQGQEKDCSLPLPSMPSRLVTGDDLNAFCKAMQIYEVSNVGEKRKSEYLGGLDTQQYVPMKING</sequence>
<dbReference type="SUPFAM" id="SSF51430">
    <property type="entry name" value="NAD(P)-linked oxidoreductase"/>
    <property type="match status" value="1"/>
</dbReference>
<dbReference type="EMBL" id="JABCRI010000008">
    <property type="protein sequence ID" value="KAF8402056.1"/>
    <property type="molecule type" value="Genomic_DNA"/>
</dbReference>
<dbReference type="GO" id="GO:0016491">
    <property type="term" value="F:oxidoreductase activity"/>
    <property type="evidence" value="ECO:0007669"/>
    <property type="project" value="UniProtKB-KW"/>
</dbReference>
<evidence type="ECO:0000313" key="4">
    <source>
        <dbReference type="EMBL" id="KAF8402056.1"/>
    </source>
</evidence>
<keyword evidence="2" id="KW-0560">Oxidoreductase</keyword>
<feature type="compositionally biased region" description="Gly residues" evidence="3">
    <location>
        <begin position="94"/>
        <end position="106"/>
    </location>
</feature>
<evidence type="ECO:0000256" key="3">
    <source>
        <dbReference type="SAM" id="MobiDB-lite"/>
    </source>
</evidence>
<reference evidence="4 5" key="1">
    <citation type="submission" date="2020-04" db="EMBL/GenBank/DDBJ databases">
        <title>Plant Genome Project.</title>
        <authorList>
            <person name="Zhang R.-G."/>
        </authorList>
    </citation>
    <scope>NUCLEOTIDE SEQUENCE [LARGE SCALE GENOMIC DNA]</scope>
    <source>
        <strain evidence="4">YNK0</strain>
        <tissue evidence="4">Leaf</tissue>
    </source>
</reference>
<dbReference type="InterPro" id="IPR036812">
    <property type="entry name" value="NAD(P)_OxRdtase_dom_sf"/>
</dbReference>
<evidence type="ECO:0000256" key="2">
    <source>
        <dbReference type="ARBA" id="ARBA00023002"/>
    </source>
</evidence>
<dbReference type="Gene3D" id="3.20.20.100">
    <property type="entry name" value="NADP-dependent oxidoreductase domain"/>
    <property type="match status" value="1"/>
</dbReference>
<name>A0A834ZA40_TETSI</name>
<evidence type="ECO:0000313" key="5">
    <source>
        <dbReference type="Proteomes" id="UP000655225"/>
    </source>
</evidence>
<keyword evidence="5" id="KW-1185">Reference proteome</keyword>
<feature type="compositionally biased region" description="Low complexity" evidence="3">
    <location>
        <begin position="167"/>
        <end position="187"/>
    </location>
</feature>
<feature type="region of interest" description="Disordered" evidence="3">
    <location>
        <begin position="75"/>
        <end position="215"/>
    </location>
</feature>
<feature type="compositionally biased region" description="Basic and acidic residues" evidence="3">
    <location>
        <begin position="188"/>
        <end position="202"/>
    </location>
</feature>
<proteinExistence type="predicted"/>
<evidence type="ECO:0000256" key="1">
    <source>
        <dbReference type="ARBA" id="ARBA00022857"/>
    </source>
</evidence>
<dbReference type="Proteomes" id="UP000655225">
    <property type="component" value="Unassembled WGS sequence"/>
</dbReference>